<evidence type="ECO:0000256" key="1">
    <source>
        <dbReference type="SAM" id="SignalP"/>
    </source>
</evidence>
<feature type="signal peptide" evidence="1">
    <location>
        <begin position="1"/>
        <end position="16"/>
    </location>
</feature>
<feature type="chain" id="PRO_5043945114" description="Invertebrate defensins family profile domain-containing protein" evidence="1">
    <location>
        <begin position="17"/>
        <end position="83"/>
    </location>
</feature>
<protein>
    <recommendedName>
        <fullName evidence="4">Invertebrate defensins family profile domain-containing protein</fullName>
    </recommendedName>
</protein>
<name>A0AAV9GU54_9PEZI</name>
<evidence type="ECO:0000313" key="3">
    <source>
        <dbReference type="Proteomes" id="UP001321760"/>
    </source>
</evidence>
<evidence type="ECO:0008006" key="4">
    <source>
        <dbReference type="Google" id="ProtNLM"/>
    </source>
</evidence>
<reference evidence="2" key="1">
    <citation type="journal article" date="2023" name="Mol. Phylogenet. Evol.">
        <title>Genome-scale phylogeny and comparative genomics of the fungal order Sordariales.</title>
        <authorList>
            <person name="Hensen N."/>
            <person name="Bonometti L."/>
            <person name="Westerberg I."/>
            <person name="Brannstrom I.O."/>
            <person name="Guillou S."/>
            <person name="Cros-Aarteil S."/>
            <person name="Calhoun S."/>
            <person name="Haridas S."/>
            <person name="Kuo A."/>
            <person name="Mondo S."/>
            <person name="Pangilinan J."/>
            <person name="Riley R."/>
            <person name="LaButti K."/>
            <person name="Andreopoulos B."/>
            <person name="Lipzen A."/>
            <person name="Chen C."/>
            <person name="Yan M."/>
            <person name="Daum C."/>
            <person name="Ng V."/>
            <person name="Clum A."/>
            <person name="Steindorff A."/>
            <person name="Ohm R.A."/>
            <person name="Martin F."/>
            <person name="Silar P."/>
            <person name="Natvig D.O."/>
            <person name="Lalanne C."/>
            <person name="Gautier V."/>
            <person name="Ament-Velasquez S.L."/>
            <person name="Kruys A."/>
            <person name="Hutchinson M.I."/>
            <person name="Powell A.J."/>
            <person name="Barry K."/>
            <person name="Miller A.N."/>
            <person name="Grigoriev I.V."/>
            <person name="Debuchy R."/>
            <person name="Gladieux P."/>
            <person name="Hiltunen Thoren M."/>
            <person name="Johannesson H."/>
        </authorList>
    </citation>
    <scope>NUCLEOTIDE SEQUENCE</scope>
    <source>
        <strain evidence="2">PSN243</strain>
    </source>
</reference>
<keyword evidence="1" id="KW-0732">Signal</keyword>
<dbReference type="Proteomes" id="UP001321760">
    <property type="component" value="Unassembled WGS sequence"/>
</dbReference>
<keyword evidence="3" id="KW-1185">Reference proteome</keyword>
<organism evidence="2 3">
    <name type="scientific">Podospora aff. communis PSN243</name>
    <dbReference type="NCBI Taxonomy" id="3040156"/>
    <lineage>
        <taxon>Eukaryota</taxon>
        <taxon>Fungi</taxon>
        <taxon>Dikarya</taxon>
        <taxon>Ascomycota</taxon>
        <taxon>Pezizomycotina</taxon>
        <taxon>Sordariomycetes</taxon>
        <taxon>Sordariomycetidae</taxon>
        <taxon>Sordariales</taxon>
        <taxon>Podosporaceae</taxon>
        <taxon>Podospora</taxon>
    </lineage>
</organism>
<dbReference type="EMBL" id="MU865930">
    <property type="protein sequence ID" value="KAK4450928.1"/>
    <property type="molecule type" value="Genomic_DNA"/>
</dbReference>
<dbReference type="AlphaFoldDB" id="A0AAV9GU54"/>
<proteinExistence type="predicted"/>
<sequence length="83" mass="8708">MRLLAIVAALAGLVAALPEPVAVPPFKAELPEHAALDKRGCNVNCVTSCCKQVGCNGSLHCGASYCKTTDAGHSWCECVCRYN</sequence>
<evidence type="ECO:0000313" key="2">
    <source>
        <dbReference type="EMBL" id="KAK4450928.1"/>
    </source>
</evidence>
<comment type="caution">
    <text evidence="2">The sequence shown here is derived from an EMBL/GenBank/DDBJ whole genome shotgun (WGS) entry which is preliminary data.</text>
</comment>
<gene>
    <name evidence="2" type="ORF">QBC34DRAFT_436933</name>
</gene>
<accession>A0AAV9GU54</accession>
<reference evidence="2" key="2">
    <citation type="submission" date="2023-05" db="EMBL/GenBank/DDBJ databases">
        <authorList>
            <consortium name="Lawrence Berkeley National Laboratory"/>
            <person name="Steindorff A."/>
            <person name="Hensen N."/>
            <person name="Bonometti L."/>
            <person name="Westerberg I."/>
            <person name="Brannstrom I.O."/>
            <person name="Guillou S."/>
            <person name="Cros-Aarteil S."/>
            <person name="Calhoun S."/>
            <person name="Haridas S."/>
            <person name="Kuo A."/>
            <person name="Mondo S."/>
            <person name="Pangilinan J."/>
            <person name="Riley R."/>
            <person name="Labutti K."/>
            <person name="Andreopoulos B."/>
            <person name="Lipzen A."/>
            <person name="Chen C."/>
            <person name="Yanf M."/>
            <person name="Daum C."/>
            <person name="Ng V."/>
            <person name="Clum A."/>
            <person name="Ohm R."/>
            <person name="Martin F."/>
            <person name="Silar P."/>
            <person name="Natvig D."/>
            <person name="Lalanne C."/>
            <person name="Gautier V."/>
            <person name="Ament-Velasquez S.L."/>
            <person name="Kruys A."/>
            <person name="Hutchinson M.I."/>
            <person name="Powell A.J."/>
            <person name="Barry K."/>
            <person name="Miller A.N."/>
            <person name="Grigoriev I.V."/>
            <person name="Debuchy R."/>
            <person name="Gladieux P."/>
            <person name="Thoren M.H."/>
            <person name="Johannesson H."/>
        </authorList>
    </citation>
    <scope>NUCLEOTIDE SEQUENCE</scope>
    <source>
        <strain evidence="2">PSN243</strain>
    </source>
</reference>